<protein>
    <submittedName>
        <fullName evidence="1">Uncharacterized protein</fullName>
    </submittedName>
</protein>
<gene>
    <name evidence="1" type="ORF">H9626_14180</name>
</gene>
<dbReference type="RefSeq" id="WP_178256044.1">
    <property type="nucleotide sequence ID" value="NZ_JACSPQ010000053.1"/>
</dbReference>
<proteinExistence type="predicted"/>
<organism evidence="1 2">
    <name type="scientific">Phocaeicola faecium</name>
    <dbReference type="NCBI Taxonomy" id="2762213"/>
    <lineage>
        <taxon>Bacteria</taxon>
        <taxon>Pseudomonadati</taxon>
        <taxon>Bacteroidota</taxon>
        <taxon>Bacteroidia</taxon>
        <taxon>Bacteroidales</taxon>
        <taxon>Bacteroidaceae</taxon>
        <taxon>Phocaeicola</taxon>
    </lineage>
</organism>
<comment type="caution">
    <text evidence="1">The sequence shown here is derived from an EMBL/GenBank/DDBJ whole genome shotgun (WGS) entry which is preliminary data.</text>
</comment>
<evidence type="ECO:0000313" key="2">
    <source>
        <dbReference type="Proteomes" id="UP000616346"/>
    </source>
</evidence>
<reference evidence="1 2" key="1">
    <citation type="submission" date="2020-08" db="EMBL/GenBank/DDBJ databases">
        <title>A Genomic Blueprint of the Chicken Gut Microbiome.</title>
        <authorList>
            <person name="Gilroy R."/>
            <person name="Ravi A."/>
            <person name="Getino M."/>
            <person name="Pursley I."/>
            <person name="Horton D.L."/>
            <person name="Alikhan N.-F."/>
            <person name="Baker D."/>
            <person name="Gharbi K."/>
            <person name="Hall N."/>
            <person name="Watson M."/>
            <person name="Adriaenssens E.M."/>
            <person name="Foster-Nyarko E."/>
            <person name="Jarju S."/>
            <person name="Secka A."/>
            <person name="Antonio M."/>
            <person name="Oren A."/>
            <person name="Chaudhuri R."/>
            <person name="La Ragione R.M."/>
            <person name="Hildebrand F."/>
            <person name="Pallen M.J."/>
        </authorList>
    </citation>
    <scope>NUCLEOTIDE SEQUENCE [LARGE SCALE GENOMIC DNA]</scope>
    <source>
        <strain evidence="1 2">Sa1YUN3</strain>
    </source>
</reference>
<accession>A0ABR8VF33</accession>
<evidence type="ECO:0000313" key="1">
    <source>
        <dbReference type="EMBL" id="MBD8003330.1"/>
    </source>
</evidence>
<sequence>MNNKKNEYILEANDGMAIRVVSYRSSYDSLHVTINRFCIEEYEEN</sequence>
<dbReference type="EMBL" id="JACSPQ010000053">
    <property type="protein sequence ID" value="MBD8003330.1"/>
    <property type="molecule type" value="Genomic_DNA"/>
</dbReference>
<dbReference type="Proteomes" id="UP000616346">
    <property type="component" value="Unassembled WGS sequence"/>
</dbReference>
<keyword evidence="2" id="KW-1185">Reference proteome</keyword>
<name>A0ABR8VF33_9BACT</name>